<protein>
    <submittedName>
        <fullName evidence="1">Uncharacterized protein</fullName>
    </submittedName>
</protein>
<evidence type="ECO:0000313" key="1">
    <source>
        <dbReference type="EMBL" id="KKM73947.1"/>
    </source>
</evidence>
<reference evidence="1" key="1">
    <citation type="journal article" date="2015" name="Nature">
        <title>Complex archaea that bridge the gap between prokaryotes and eukaryotes.</title>
        <authorList>
            <person name="Spang A."/>
            <person name="Saw J.H."/>
            <person name="Jorgensen S.L."/>
            <person name="Zaremba-Niedzwiedzka K."/>
            <person name="Martijn J."/>
            <person name="Lind A.E."/>
            <person name="van Eijk R."/>
            <person name="Schleper C."/>
            <person name="Guy L."/>
            <person name="Ettema T.J."/>
        </authorList>
    </citation>
    <scope>NUCLEOTIDE SEQUENCE</scope>
</reference>
<organism evidence="1">
    <name type="scientific">marine sediment metagenome</name>
    <dbReference type="NCBI Taxonomy" id="412755"/>
    <lineage>
        <taxon>unclassified sequences</taxon>
        <taxon>metagenomes</taxon>
        <taxon>ecological metagenomes</taxon>
    </lineage>
</organism>
<dbReference type="EMBL" id="LAZR01009219">
    <property type="protein sequence ID" value="KKM73947.1"/>
    <property type="molecule type" value="Genomic_DNA"/>
</dbReference>
<gene>
    <name evidence="1" type="ORF">LCGC14_1405270</name>
</gene>
<accession>A0A0F9MXF4</accession>
<sequence>MANPVPNKSDGNANRTPVKWTAYSASGAIEIDDEVVLLTKAGVGTMTLAASTNPDMNGLEMTVTSTTAQAHTVTVALGFNATATTLVKATFGGAIGDSMILRAYAGSWYVAGVTNVTFGTA</sequence>
<comment type="caution">
    <text evidence="1">The sequence shown here is derived from an EMBL/GenBank/DDBJ whole genome shotgun (WGS) entry which is preliminary data.</text>
</comment>
<dbReference type="AlphaFoldDB" id="A0A0F9MXF4"/>
<proteinExistence type="predicted"/>
<name>A0A0F9MXF4_9ZZZZ</name>